<dbReference type="InterPro" id="IPR046531">
    <property type="entry name" value="DUF6596"/>
</dbReference>
<name>A0A8J3HX49_9CHLR</name>
<accession>A0A8J3HX49</accession>
<dbReference type="Pfam" id="PF04542">
    <property type="entry name" value="Sigma70_r2"/>
    <property type="match status" value="1"/>
</dbReference>
<feature type="domain" description="DUF6596" evidence="4">
    <location>
        <begin position="183"/>
        <end position="284"/>
    </location>
</feature>
<evidence type="ECO:0000259" key="2">
    <source>
        <dbReference type="Pfam" id="PF04542"/>
    </source>
</evidence>
<dbReference type="Gene3D" id="1.10.1740.10">
    <property type="match status" value="1"/>
</dbReference>
<dbReference type="GO" id="GO:0016987">
    <property type="term" value="F:sigma factor activity"/>
    <property type="evidence" value="ECO:0007669"/>
    <property type="project" value="UniProtKB-KW"/>
</dbReference>
<evidence type="ECO:0000259" key="4">
    <source>
        <dbReference type="Pfam" id="PF20239"/>
    </source>
</evidence>
<dbReference type="PROSITE" id="PS01063">
    <property type="entry name" value="SIGMA70_ECF"/>
    <property type="match status" value="1"/>
</dbReference>
<keyword evidence="1" id="KW-0238">DNA-binding</keyword>
<dbReference type="RefSeq" id="WP_220191784.1">
    <property type="nucleotide sequence ID" value="NZ_BNJF01000001.1"/>
</dbReference>
<sequence>MSDMPITQLPPAFNGEIQDTLSVVFREEAGKVLGTLLRILGNFEVAEEIVQDALLVALERWPIEGIPTQPGAWLLTVARRRAIDQLRRDARYREKLAALEHPVVQEPDDRLRLLFTCCHPALSHETQVILMLRAVCGFTTAEIAHAFLSSEVAVARRLVRAKQKIVQAGIPYHTPRDEDLDERLSEVLAALYLMFNEGYLTSRGNDSARRDLAEDAAWLAALLTRLYPREPEPLGLLALMRLHLARADARFDTRGKLILLADQDRSRWDRGMIDEAGAMIAQAAALGRLGPYQIQAALVACHAEALSWEATDWRQILLLYDLLMQMAPSPVIRLNRAVALRYVAGTEVALAEVETLTSELEGYHLFHAIRGSFLLELGQREQSQAAELRALALTGNRAEQFLLHQRLQQRDGIEELQSL</sequence>
<evidence type="ECO:0000256" key="1">
    <source>
        <dbReference type="RuleBase" id="RU000716"/>
    </source>
</evidence>
<dbReference type="Pfam" id="PF08281">
    <property type="entry name" value="Sigma70_r4_2"/>
    <property type="match status" value="1"/>
</dbReference>
<dbReference type="GO" id="GO:0000428">
    <property type="term" value="C:DNA-directed RNA polymerase complex"/>
    <property type="evidence" value="ECO:0007669"/>
    <property type="project" value="UniProtKB-KW"/>
</dbReference>
<proteinExistence type="inferred from homology"/>
<feature type="domain" description="RNA polymerase sigma factor 70 region 4 type 2" evidence="3">
    <location>
        <begin position="114"/>
        <end position="165"/>
    </location>
</feature>
<dbReference type="AlphaFoldDB" id="A0A8J3HX49"/>
<feature type="domain" description="RNA polymerase sigma-70 region 2" evidence="2">
    <location>
        <begin position="25"/>
        <end position="91"/>
    </location>
</feature>
<dbReference type="InterPro" id="IPR013324">
    <property type="entry name" value="RNA_pol_sigma_r3/r4-like"/>
</dbReference>
<keyword evidence="1" id="KW-0805">Transcription regulation</keyword>
<dbReference type="SUPFAM" id="SSF88946">
    <property type="entry name" value="Sigma2 domain of RNA polymerase sigma factors"/>
    <property type="match status" value="1"/>
</dbReference>
<keyword evidence="5" id="KW-0240">DNA-directed RNA polymerase</keyword>
<protein>
    <recommendedName>
        <fullName evidence="1">RNA polymerase sigma factor</fullName>
    </recommendedName>
</protein>
<dbReference type="GO" id="GO:0003677">
    <property type="term" value="F:DNA binding"/>
    <property type="evidence" value="ECO:0007669"/>
    <property type="project" value="UniProtKB-KW"/>
</dbReference>
<dbReference type="InterPro" id="IPR000838">
    <property type="entry name" value="RNA_pol_sigma70_ECF_CS"/>
</dbReference>
<dbReference type="Proteomes" id="UP000612362">
    <property type="component" value="Unassembled WGS sequence"/>
</dbReference>
<evidence type="ECO:0000313" key="5">
    <source>
        <dbReference type="EMBL" id="GHO42213.1"/>
    </source>
</evidence>
<dbReference type="PANTHER" id="PTHR47756">
    <property type="entry name" value="BLL6612 PROTEIN-RELATED"/>
    <property type="match status" value="1"/>
</dbReference>
<organism evidence="5 6">
    <name type="scientific">Ktedonospora formicarum</name>
    <dbReference type="NCBI Taxonomy" id="2778364"/>
    <lineage>
        <taxon>Bacteria</taxon>
        <taxon>Bacillati</taxon>
        <taxon>Chloroflexota</taxon>
        <taxon>Ktedonobacteria</taxon>
        <taxon>Ktedonobacterales</taxon>
        <taxon>Ktedonobacteraceae</taxon>
        <taxon>Ktedonospora</taxon>
    </lineage>
</organism>
<keyword evidence="6" id="KW-1185">Reference proteome</keyword>
<evidence type="ECO:0000313" key="6">
    <source>
        <dbReference type="Proteomes" id="UP000612362"/>
    </source>
</evidence>
<evidence type="ECO:0000259" key="3">
    <source>
        <dbReference type="Pfam" id="PF08281"/>
    </source>
</evidence>
<comment type="caution">
    <text evidence="5">The sequence shown here is derived from an EMBL/GenBank/DDBJ whole genome shotgun (WGS) entry which is preliminary data.</text>
</comment>
<dbReference type="GO" id="GO:0006352">
    <property type="term" value="P:DNA-templated transcription initiation"/>
    <property type="evidence" value="ECO:0007669"/>
    <property type="project" value="InterPro"/>
</dbReference>
<dbReference type="SUPFAM" id="SSF88659">
    <property type="entry name" value="Sigma3 and sigma4 domains of RNA polymerase sigma factors"/>
    <property type="match status" value="1"/>
</dbReference>
<dbReference type="PANTHER" id="PTHR47756:SF2">
    <property type="entry name" value="BLL6612 PROTEIN"/>
    <property type="match status" value="1"/>
</dbReference>
<keyword evidence="1" id="KW-0731">Sigma factor</keyword>
<gene>
    <name evidence="5" type="ORF">KSX_03760</name>
</gene>
<dbReference type="InterPro" id="IPR007627">
    <property type="entry name" value="RNA_pol_sigma70_r2"/>
</dbReference>
<reference evidence="5" key="1">
    <citation type="submission" date="2020-10" db="EMBL/GenBank/DDBJ databases">
        <title>Taxonomic study of unclassified bacteria belonging to the class Ktedonobacteria.</title>
        <authorList>
            <person name="Yabe S."/>
            <person name="Wang C.M."/>
            <person name="Zheng Y."/>
            <person name="Sakai Y."/>
            <person name="Cavaletti L."/>
            <person name="Monciardini P."/>
            <person name="Donadio S."/>
        </authorList>
    </citation>
    <scope>NUCLEOTIDE SEQUENCE</scope>
    <source>
        <strain evidence="5">SOSP1-1</strain>
    </source>
</reference>
<dbReference type="GO" id="GO:0006950">
    <property type="term" value="P:response to stress"/>
    <property type="evidence" value="ECO:0007669"/>
    <property type="project" value="UniProtKB-ARBA"/>
</dbReference>
<comment type="similarity">
    <text evidence="1">Belongs to the sigma-70 factor family. ECF subfamily.</text>
</comment>
<dbReference type="EMBL" id="BNJF01000001">
    <property type="protein sequence ID" value="GHO42213.1"/>
    <property type="molecule type" value="Genomic_DNA"/>
</dbReference>
<dbReference type="InterPro" id="IPR013249">
    <property type="entry name" value="RNA_pol_sigma70_r4_t2"/>
</dbReference>
<dbReference type="Pfam" id="PF20239">
    <property type="entry name" value="DUF6596"/>
    <property type="match status" value="1"/>
</dbReference>
<keyword evidence="1" id="KW-0804">Transcription</keyword>
<dbReference type="InterPro" id="IPR013325">
    <property type="entry name" value="RNA_pol_sigma_r2"/>
</dbReference>